<dbReference type="InterPro" id="IPR036390">
    <property type="entry name" value="WH_DNA-bd_sf"/>
</dbReference>
<dbReference type="InterPro" id="IPR005650">
    <property type="entry name" value="BlaI_family"/>
</dbReference>
<proteinExistence type="inferred from homology"/>
<dbReference type="InterPro" id="IPR036388">
    <property type="entry name" value="WH-like_DNA-bd_sf"/>
</dbReference>
<keyword evidence="2" id="KW-0805">Transcription regulation</keyword>
<gene>
    <name evidence="5" type="ORF">RHODO2019_18820</name>
</gene>
<dbReference type="SUPFAM" id="SSF46785">
    <property type="entry name" value="Winged helix' DNA-binding domain"/>
    <property type="match status" value="1"/>
</dbReference>
<keyword evidence="6" id="KW-1185">Reference proteome</keyword>
<comment type="similarity">
    <text evidence="1">Belongs to the BlaI transcriptional regulatory family.</text>
</comment>
<keyword evidence="3" id="KW-0238">DNA-binding</keyword>
<evidence type="ECO:0000256" key="4">
    <source>
        <dbReference type="ARBA" id="ARBA00023163"/>
    </source>
</evidence>
<geneLocation type="plasmid" evidence="5 6">
    <name>unnamed2</name>
</geneLocation>
<dbReference type="RefSeq" id="WP_265385046.1">
    <property type="nucleotide sequence ID" value="NZ_CP110617.1"/>
</dbReference>
<evidence type="ECO:0000256" key="1">
    <source>
        <dbReference type="ARBA" id="ARBA00011046"/>
    </source>
</evidence>
<accession>A0ABY6P5M0</accession>
<evidence type="ECO:0000313" key="5">
    <source>
        <dbReference type="EMBL" id="UZJ26942.1"/>
    </source>
</evidence>
<dbReference type="Gene3D" id="6.10.140.850">
    <property type="match status" value="1"/>
</dbReference>
<dbReference type="Proteomes" id="UP001164965">
    <property type="component" value="Plasmid unnamed2"/>
</dbReference>
<dbReference type="Gene3D" id="1.10.10.10">
    <property type="entry name" value="Winged helix-like DNA-binding domain superfamily/Winged helix DNA-binding domain"/>
    <property type="match status" value="1"/>
</dbReference>
<evidence type="ECO:0000256" key="2">
    <source>
        <dbReference type="ARBA" id="ARBA00023015"/>
    </source>
</evidence>
<organism evidence="5 6">
    <name type="scientific">Rhodococcus antarcticus</name>
    <dbReference type="NCBI Taxonomy" id="2987751"/>
    <lineage>
        <taxon>Bacteria</taxon>
        <taxon>Bacillati</taxon>
        <taxon>Actinomycetota</taxon>
        <taxon>Actinomycetes</taxon>
        <taxon>Mycobacteriales</taxon>
        <taxon>Nocardiaceae</taxon>
        <taxon>Rhodococcus</taxon>
    </lineage>
</organism>
<sequence>MAPGPERQPPATTLESDVLDLLWRTPRPLSVREVLDGLDRPGPPYTTLASALDALTRRGTLLRQRGGRVWRYTPVAARPETTAETMLLALHDTTAPGAALLAFVGQIGDTDLAHLRELLHQHDEAVQDDDRT</sequence>
<dbReference type="EMBL" id="CP110617">
    <property type="protein sequence ID" value="UZJ26942.1"/>
    <property type="molecule type" value="Genomic_DNA"/>
</dbReference>
<keyword evidence="4" id="KW-0804">Transcription</keyword>
<reference evidence="5" key="1">
    <citation type="submission" date="2022-10" db="EMBL/GenBank/DDBJ databases">
        <title>Rhodococcus sp.75.</title>
        <authorList>
            <person name="Sun M."/>
        </authorList>
    </citation>
    <scope>NUCLEOTIDE SEQUENCE</scope>
    <source>
        <strain evidence="5">75</strain>
        <plasmid evidence="5">unnamed2</plasmid>
    </source>
</reference>
<name>A0ABY6P5M0_9NOCA</name>
<protein>
    <submittedName>
        <fullName evidence="5">BlaI/MecI/CopY family transcriptional regulator</fullName>
    </submittedName>
</protein>
<dbReference type="Pfam" id="PF03965">
    <property type="entry name" value="Penicillinase_R"/>
    <property type="match status" value="1"/>
</dbReference>
<evidence type="ECO:0000313" key="6">
    <source>
        <dbReference type="Proteomes" id="UP001164965"/>
    </source>
</evidence>
<evidence type="ECO:0000256" key="3">
    <source>
        <dbReference type="ARBA" id="ARBA00023125"/>
    </source>
</evidence>
<keyword evidence="5" id="KW-0614">Plasmid</keyword>